<dbReference type="Pfam" id="PF00022">
    <property type="entry name" value="Actin"/>
    <property type="match status" value="1"/>
</dbReference>
<dbReference type="InterPro" id="IPR004000">
    <property type="entry name" value="Actin"/>
</dbReference>
<evidence type="ECO:0000256" key="6">
    <source>
        <dbReference type="ARBA" id="ARBA00023212"/>
    </source>
</evidence>
<dbReference type="SUPFAM" id="SSF53067">
    <property type="entry name" value="Actin-like ATPase domain"/>
    <property type="match status" value="2"/>
</dbReference>
<dbReference type="GO" id="GO:0005856">
    <property type="term" value="C:cytoskeleton"/>
    <property type="evidence" value="ECO:0007669"/>
    <property type="project" value="UniProtKB-SubCell"/>
</dbReference>
<comment type="similarity">
    <text evidence="7">Belongs to the actin family. ARP1 subfamily.</text>
</comment>
<gene>
    <name evidence="8" type="ORF">TPSB3V08_LOCUS10346</name>
</gene>
<dbReference type="SMART" id="SM00268">
    <property type="entry name" value="ACTIN"/>
    <property type="match status" value="1"/>
</dbReference>
<evidence type="ECO:0000256" key="7">
    <source>
        <dbReference type="ARBA" id="ARBA00038483"/>
    </source>
</evidence>
<evidence type="ECO:0000256" key="1">
    <source>
        <dbReference type="ARBA" id="ARBA00004245"/>
    </source>
</evidence>
<dbReference type="FunFam" id="3.90.640.10:FF:000008">
    <property type="entry name" value="alpha-centractin isoform X1"/>
    <property type="match status" value="1"/>
</dbReference>
<evidence type="ECO:0000256" key="5">
    <source>
        <dbReference type="ARBA" id="ARBA00022990"/>
    </source>
</evidence>
<name>A0A7R9HDL6_TIMPO</name>
<comment type="subcellular location">
    <subcellularLocation>
        <location evidence="1">Cytoplasm</location>
        <location evidence="1">Cytoskeleton</location>
    </subcellularLocation>
</comment>
<organism evidence="8">
    <name type="scientific">Timema poppense</name>
    <name type="common">Walking stick</name>
    <dbReference type="NCBI Taxonomy" id="170557"/>
    <lineage>
        <taxon>Eukaryota</taxon>
        <taxon>Metazoa</taxon>
        <taxon>Ecdysozoa</taxon>
        <taxon>Arthropoda</taxon>
        <taxon>Hexapoda</taxon>
        <taxon>Insecta</taxon>
        <taxon>Pterygota</taxon>
        <taxon>Neoptera</taxon>
        <taxon>Polyneoptera</taxon>
        <taxon>Phasmatodea</taxon>
        <taxon>Timematodea</taxon>
        <taxon>Timematoidea</taxon>
        <taxon>Timematidae</taxon>
        <taxon>Timema</taxon>
    </lineage>
</organism>
<proteinExistence type="inferred from homology"/>
<keyword evidence="6" id="KW-0206">Cytoskeleton</keyword>
<sequence>MSNYGRTLACTVHGTYQMQVIIGQTNQTPDAVFVNCLSCPQHPVLLTEAPLNPRRNQEKAAEVFFETFNVPALFVSMQAVLSLYATGRTTGVVLDSGDGVTHAVPIYEGFAMPHSIMRVDIAGRDVSRYLRLLLRKEGVNFRTTAEFEIVRTIKEKACYLANNPLKEETVETEKFQYVLPDGSTLDIGPARFRAPEVLFRPDLIGEEYEGIHEVLMYAIRKSDLDLRKVLYMNIVLSGGSTLFKGFGDRLLSEIRKIAPKEIKIKISAPQERLYSTWIGGSILASLDTFKKMWISKREYDEEGQRAIHRKTF</sequence>
<keyword evidence="4" id="KW-0067">ATP-binding</keyword>
<dbReference type="PANTHER" id="PTHR11937">
    <property type="entry name" value="ACTIN"/>
    <property type="match status" value="1"/>
</dbReference>
<dbReference type="PROSITE" id="PS00432">
    <property type="entry name" value="ACTINS_2"/>
    <property type="match status" value="1"/>
</dbReference>
<evidence type="ECO:0000256" key="4">
    <source>
        <dbReference type="ARBA" id="ARBA00022840"/>
    </source>
</evidence>
<dbReference type="AlphaFoldDB" id="A0A7R9HDL6"/>
<evidence type="ECO:0000256" key="2">
    <source>
        <dbReference type="ARBA" id="ARBA00022490"/>
    </source>
</evidence>
<dbReference type="Gene3D" id="3.30.420.40">
    <property type="match status" value="3"/>
</dbReference>
<protein>
    <submittedName>
        <fullName evidence="8">Uncharacterized protein</fullName>
    </submittedName>
</protein>
<reference evidence="8" key="1">
    <citation type="submission" date="2020-11" db="EMBL/GenBank/DDBJ databases">
        <authorList>
            <person name="Tran Van P."/>
        </authorList>
    </citation>
    <scope>NUCLEOTIDE SEQUENCE</scope>
</reference>
<dbReference type="InterPro" id="IPR004001">
    <property type="entry name" value="Actin_CS"/>
</dbReference>
<dbReference type="EMBL" id="OD009297">
    <property type="protein sequence ID" value="CAD7415467.1"/>
    <property type="molecule type" value="Genomic_DNA"/>
</dbReference>
<dbReference type="FunFam" id="3.30.420.40:FF:000188">
    <property type="entry name" value="Actin like 6B"/>
    <property type="match status" value="1"/>
</dbReference>
<dbReference type="InterPro" id="IPR043129">
    <property type="entry name" value="ATPase_NBD"/>
</dbReference>
<dbReference type="Gene3D" id="3.90.640.10">
    <property type="entry name" value="Actin, Chain A, domain 4"/>
    <property type="match status" value="1"/>
</dbReference>
<keyword evidence="3" id="KW-0547">Nucleotide-binding</keyword>
<keyword evidence="5" id="KW-0007">Acetylation</keyword>
<evidence type="ECO:0000256" key="3">
    <source>
        <dbReference type="ARBA" id="ARBA00022741"/>
    </source>
</evidence>
<evidence type="ECO:0000313" key="8">
    <source>
        <dbReference type="EMBL" id="CAD7415467.1"/>
    </source>
</evidence>
<keyword evidence="2" id="KW-0963">Cytoplasm</keyword>
<dbReference type="FunFam" id="3.30.420.40:FF:000205">
    <property type="entry name" value="Actin, alpha skeletal muscle"/>
    <property type="match status" value="1"/>
</dbReference>
<accession>A0A7R9HDL6</accession>
<dbReference type="CDD" id="cd10216">
    <property type="entry name" value="ASKHA_NBD_Arp1"/>
    <property type="match status" value="1"/>
</dbReference>
<dbReference type="GO" id="GO:0005524">
    <property type="term" value="F:ATP binding"/>
    <property type="evidence" value="ECO:0007669"/>
    <property type="project" value="UniProtKB-KW"/>
</dbReference>